<reference evidence="1 2" key="1">
    <citation type="submission" date="2020-07" db="EMBL/GenBank/DDBJ databases">
        <title>Sequencing the genomes of 1000 actinobacteria strains.</title>
        <authorList>
            <person name="Klenk H.-P."/>
        </authorList>
    </citation>
    <scope>NUCLEOTIDE SEQUENCE [LARGE SCALE GENOMIC DNA]</scope>
    <source>
        <strain evidence="1 2">DSM 45772</strain>
    </source>
</reference>
<proteinExistence type="predicted"/>
<gene>
    <name evidence="1" type="ORF">BJ983_000249</name>
</gene>
<organism evidence="1 2">
    <name type="scientific">Actinomycetospora corticicola</name>
    <dbReference type="NCBI Taxonomy" id="663602"/>
    <lineage>
        <taxon>Bacteria</taxon>
        <taxon>Bacillati</taxon>
        <taxon>Actinomycetota</taxon>
        <taxon>Actinomycetes</taxon>
        <taxon>Pseudonocardiales</taxon>
        <taxon>Pseudonocardiaceae</taxon>
        <taxon>Actinomycetospora</taxon>
    </lineage>
</organism>
<evidence type="ECO:0000313" key="1">
    <source>
        <dbReference type="EMBL" id="NYD34147.1"/>
    </source>
</evidence>
<accession>A0A7Y9J3K7</accession>
<sequence>MTAPLSVRFDRDVLDRLRQHAAAIPGATPSGLAQRLVDEGLRMAEHPGVVFRDGPAGRRAALVVGPDVWELVVFLREIDDRGEAAVVAATETFGLPASAVAAGVRYYTAFPTEIDAWIEESQAASVRVEEEWERRRALLA</sequence>
<name>A0A7Y9J3K7_9PSEU</name>
<protein>
    <recommendedName>
        <fullName evidence="3">CopG family transcriptional regulator</fullName>
    </recommendedName>
</protein>
<keyword evidence="2" id="KW-1185">Reference proteome</keyword>
<dbReference type="EMBL" id="JACCBN010000001">
    <property type="protein sequence ID" value="NYD34147.1"/>
    <property type="molecule type" value="Genomic_DNA"/>
</dbReference>
<dbReference type="AlphaFoldDB" id="A0A7Y9J3K7"/>
<evidence type="ECO:0000313" key="2">
    <source>
        <dbReference type="Proteomes" id="UP000535890"/>
    </source>
</evidence>
<evidence type="ECO:0008006" key="3">
    <source>
        <dbReference type="Google" id="ProtNLM"/>
    </source>
</evidence>
<dbReference type="RefSeq" id="WP_179792129.1">
    <property type="nucleotide sequence ID" value="NZ_BAABHP010000012.1"/>
</dbReference>
<comment type="caution">
    <text evidence="1">The sequence shown here is derived from an EMBL/GenBank/DDBJ whole genome shotgun (WGS) entry which is preliminary data.</text>
</comment>
<dbReference type="Proteomes" id="UP000535890">
    <property type="component" value="Unassembled WGS sequence"/>
</dbReference>